<evidence type="ECO:0000313" key="2">
    <source>
        <dbReference type="EMBL" id="KIY50230.1"/>
    </source>
</evidence>
<reference evidence="2 3" key="1">
    <citation type="journal article" date="2015" name="Fungal Genet. Biol.">
        <title>Evolution of novel wood decay mechanisms in Agaricales revealed by the genome sequences of Fistulina hepatica and Cylindrobasidium torrendii.</title>
        <authorList>
            <person name="Floudas D."/>
            <person name="Held B.W."/>
            <person name="Riley R."/>
            <person name="Nagy L.G."/>
            <person name="Koehler G."/>
            <person name="Ransdell A.S."/>
            <person name="Younus H."/>
            <person name="Chow J."/>
            <person name="Chiniquy J."/>
            <person name="Lipzen A."/>
            <person name="Tritt A."/>
            <person name="Sun H."/>
            <person name="Haridas S."/>
            <person name="LaButti K."/>
            <person name="Ohm R.A."/>
            <person name="Kues U."/>
            <person name="Blanchette R.A."/>
            <person name="Grigoriev I.V."/>
            <person name="Minto R.E."/>
            <person name="Hibbett D.S."/>
        </authorList>
    </citation>
    <scope>NUCLEOTIDE SEQUENCE [LARGE SCALE GENOMIC DNA]</scope>
    <source>
        <strain evidence="2 3">ATCC 64428</strain>
    </source>
</reference>
<keyword evidence="3" id="KW-1185">Reference proteome</keyword>
<accession>A0A0D7AIT3</accession>
<name>A0A0D7AIT3_9AGAR</name>
<gene>
    <name evidence="2" type="ORF">FISHEDRAFT_57571</name>
</gene>
<protein>
    <submittedName>
        <fullName evidence="2">Uncharacterized protein</fullName>
    </submittedName>
</protein>
<dbReference type="EMBL" id="KN881676">
    <property type="protein sequence ID" value="KIY50230.1"/>
    <property type="molecule type" value="Genomic_DNA"/>
</dbReference>
<feature type="compositionally biased region" description="Polar residues" evidence="1">
    <location>
        <begin position="102"/>
        <end position="112"/>
    </location>
</feature>
<proteinExistence type="predicted"/>
<feature type="region of interest" description="Disordered" evidence="1">
    <location>
        <begin position="98"/>
        <end position="122"/>
    </location>
</feature>
<dbReference type="Proteomes" id="UP000054144">
    <property type="component" value="Unassembled WGS sequence"/>
</dbReference>
<evidence type="ECO:0000313" key="3">
    <source>
        <dbReference type="Proteomes" id="UP000054144"/>
    </source>
</evidence>
<organism evidence="2 3">
    <name type="scientific">Fistulina hepatica ATCC 64428</name>
    <dbReference type="NCBI Taxonomy" id="1128425"/>
    <lineage>
        <taxon>Eukaryota</taxon>
        <taxon>Fungi</taxon>
        <taxon>Dikarya</taxon>
        <taxon>Basidiomycota</taxon>
        <taxon>Agaricomycotina</taxon>
        <taxon>Agaricomycetes</taxon>
        <taxon>Agaricomycetidae</taxon>
        <taxon>Agaricales</taxon>
        <taxon>Fistulinaceae</taxon>
        <taxon>Fistulina</taxon>
    </lineage>
</organism>
<evidence type="ECO:0000256" key="1">
    <source>
        <dbReference type="SAM" id="MobiDB-lite"/>
    </source>
</evidence>
<sequence length="164" mass="18194">MDPKECVIGGVFRAVRESKGCVAYSSTGLEIKKSLVPGADRAMDLLALCNEPRESGVLGYGRDNRKFQGHGIHFLSPGTLGNVLKKKKNKKLRFEPAGWAESGQTRPSNLGRHNTRDTTKVDHKDHASCAPYHFSSWKSHRNCEIGAAVLSHQRGVIQNVYEHR</sequence>
<dbReference type="AlphaFoldDB" id="A0A0D7AIT3"/>